<reference evidence="3" key="1">
    <citation type="submission" date="2016-05" db="EMBL/GenBank/DDBJ databases">
        <authorList>
            <person name="Lavstsen T."/>
            <person name="Jespersen J.S."/>
        </authorList>
    </citation>
    <scope>NUCLEOTIDE SEQUENCE</scope>
    <source>
        <tissue evidence="3">Brain</tissue>
    </source>
</reference>
<dbReference type="InterPro" id="IPR011009">
    <property type="entry name" value="Kinase-like_dom_sf"/>
</dbReference>
<feature type="compositionally biased region" description="Basic and acidic residues" evidence="1">
    <location>
        <begin position="622"/>
        <end position="634"/>
    </location>
</feature>
<evidence type="ECO:0000313" key="3">
    <source>
        <dbReference type="EMBL" id="SBR90174.1"/>
    </source>
</evidence>
<feature type="region of interest" description="Disordered" evidence="1">
    <location>
        <begin position="686"/>
        <end position="738"/>
    </location>
</feature>
<protein>
    <submittedName>
        <fullName evidence="3">Ribosomal protein S6 kinase-like 1</fullName>
    </submittedName>
</protein>
<dbReference type="SMART" id="SM00220">
    <property type="entry name" value="S_TKc"/>
    <property type="match status" value="1"/>
</dbReference>
<organism evidence="3">
    <name type="scientific">Nothobranchius pienaari</name>
    <dbReference type="NCBI Taxonomy" id="704102"/>
    <lineage>
        <taxon>Eukaryota</taxon>
        <taxon>Metazoa</taxon>
        <taxon>Chordata</taxon>
        <taxon>Craniata</taxon>
        <taxon>Vertebrata</taxon>
        <taxon>Euteleostomi</taxon>
        <taxon>Actinopterygii</taxon>
        <taxon>Neopterygii</taxon>
        <taxon>Teleostei</taxon>
        <taxon>Neoteleostei</taxon>
        <taxon>Acanthomorphata</taxon>
        <taxon>Ovalentaria</taxon>
        <taxon>Atherinomorphae</taxon>
        <taxon>Cyprinodontiformes</taxon>
        <taxon>Nothobranchiidae</taxon>
        <taxon>Nothobranchius</taxon>
    </lineage>
</organism>
<name>A0A1A8QAG6_9TELE</name>
<feature type="region of interest" description="Disordered" evidence="1">
    <location>
        <begin position="1286"/>
        <end position="1309"/>
    </location>
</feature>
<evidence type="ECO:0000259" key="2">
    <source>
        <dbReference type="PROSITE" id="PS50011"/>
    </source>
</evidence>
<feature type="region of interest" description="Disordered" evidence="1">
    <location>
        <begin position="160"/>
        <end position="198"/>
    </location>
</feature>
<dbReference type="SUPFAM" id="SSF56112">
    <property type="entry name" value="Protein kinase-like (PK-like)"/>
    <property type="match status" value="1"/>
</dbReference>
<reference evidence="3" key="2">
    <citation type="submission" date="2016-06" db="EMBL/GenBank/DDBJ databases">
        <title>The genome of a short-lived fish provides insights into sex chromosome evolution and the genetic control of aging.</title>
        <authorList>
            <person name="Reichwald K."/>
            <person name="Felder M."/>
            <person name="Petzold A."/>
            <person name="Koch P."/>
            <person name="Groth M."/>
            <person name="Platzer M."/>
        </authorList>
    </citation>
    <scope>NUCLEOTIDE SEQUENCE</scope>
    <source>
        <tissue evidence="3">Brain</tissue>
    </source>
</reference>
<dbReference type="InterPro" id="IPR013087">
    <property type="entry name" value="Znf_C2H2_type"/>
</dbReference>
<feature type="compositionally biased region" description="Polar residues" evidence="1">
    <location>
        <begin position="32"/>
        <end position="54"/>
    </location>
</feature>
<dbReference type="PROSITE" id="PS00028">
    <property type="entry name" value="ZINC_FINGER_C2H2_1"/>
    <property type="match status" value="1"/>
</dbReference>
<dbReference type="Gene3D" id="1.10.510.10">
    <property type="entry name" value="Transferase(Phosphotransferase) domain 1"/>
    <property type="match status" value="1"/>
</dbReference>
<feature type="compositionally biased region" description="Polar residues" evidence="1">
    <location>
        <begin position="80"/>
        <end position="92"/>
    </location>
</feature>
<feature type="domain" description="Protein kinase" evidence="2">
    <location>
        <begin position="1228"/>
        <end position="1499"/>
    </location>
</feature>
<feature type="compositionally biased region" description="Polar residues" evidence="1">
    <location>
        <begin position="722"/>
        <end position="732"/>
    </location>
</feature>
<feature type="compositionally biased region" description="Pro residues" evidence="1">
    <location>
        <begin position="703"/>
        <end position="712"/>
    </location>
</feature>
<feature type="compositionally biased region" description="Polar residues" evidence="1">
    <location>
        <begin position="105"/>
        <end position="119"/>
    </location>
</feature>
<feature type="region of interest" description="Disordered" evidence="1">
    <location>
        <begin position="604"/>
        <end position="639"/>
    </location>
</feature>
<keyword evidence="3" id="KW-0808">Transferase</keyword>
<feature type="region of interest" description="Disordered" evidence="1">
    <location>
        <begin position="413"/>
        <end position="492"/>
    </location>
</feature>
<keyword evidence="3" id="KW-0418">Kinase</keyword>
<dbReference type="Pfam" id="PF00069">
    <property type="entry name" value="Pkinase"/>
    <property type="match status" value="1"/>
</dbReference>
<feature type="compositionally biased region" description="Polar residues" evidence="1">
    <location>
        <begin position="413"/>
        <end position="431"/>
    </location>
</feature>
<feature type="region of interest" description="Disordered" evidence="1">
    <location>
        <begin position="527"/>
        <end position="556"/>
    </location>
</feature>
<gene>
    <name evidence="3" type="primary">RPS6KL1</name>
</gene>
<accession>A0A1A8QAG6</accession>
<feature type="compositionally biased region" description="Low complexity" evidence="1">
    <location>
        <begin position="527"/>
        <end position="537"/>
    </location>
</feature>
<dbReference type="PROSITE" id="PS50011">
    <property type="entry name" value="PROTEIN_KINASE_DOM"/>
    <property type="match status" value="1"/>
</dbReference>
<feature type="compositionally biased region" description="Polar residues" evidence="1">
    <location>
        <begin position="181"/>
        <end position="192"/>
    </location>
</feature>
<proteinExistence type="predicted"/>
<dbReference type="GO" id="GO:0004672">
    <property type="term" value="F:protein kinase activity"/>
    <property type="evidence" value="ECO:0007669"/>
    <property type="project" value="InterPro"/>
</dbReference>
<dbReference type="PANTHER" id="PTHR15508">
    <property type="entry name" value="RIBOSOMAL PROTEIN S6 KINASE"/>
    <property type="match status" value="1"/>
</dbReference>
<dbReference type="PANTHER" id="PTHR15508:SF4">
    <property type="entry name" value="RIBOSOMAL PROTEIN S6 KINASE-LIKE 1"/>
    <property type="match status" value="1"/>
</dbReference>
<dbReference type="InterPro" id="IPR051866">
    <property type="entry name" value="Intracell_Sig-Traffick_Protein"/>
</dbReference>
<sequence length="1509" mass="160532">MLPTGTPVTLFQPVPQGHILTNRVQGVCPPITQHTPLPQTLSLSGTPSGASQVDSQNSAAASVPPSSSSSSPMQGGGSQPLNNTGGPISQGSRVMFQNIAPKPAPNQSSGPAATMASPNQQPQQQAQGVVIVSPSPQQNAAYAPAIHQIVLANPSTLPGAQTVQMSGQPGPASSPCPPVSHSHTQSNQTVSHALSMKRQQPPPLQILSQTPPPQATSTESSLIKQLLLPKRGPSTPGGKLILPAPQVPPPNNTITPTPQVIYQAGYSPQNPSSQPQQLSVQLVPGQLPAAGAPPLQTVQLLPGQLISTSSPGAAAIIQGPTTAGQVTFTVVPNTGFSSTAAVTAVSQGVIAPTVPPPLFSTGTIPHHIPTGPPPPPPPLPAPLRGDKIICQKEEEAKDATGLHIHERKIEVMENNSLTDGDSSKGKTSNGDLSAGAKLLNGQKCMESNLPPYHSGNSQGALNGPVPESPPANGKQALSPGLNTPLEVNPDPKKTLVNGVCDFDRSESGGNFNKNIPNHIASKQYLGNGEVSSSENSSDLCLPSHPPPPQQDTAKVQQAERLANGPQAVGHRPSLELTNGPLGLAHATPVLRQQLLPNSSLPSIITSQSPVTPPANGVVPEARGLKRPAENEDRNAVTSSGIPSKVGVRIITISDPNNAGSSATMVAVPAGADPSTVAKVAIENATQQRNCSPVQAAGTTPTVTPSPPPPSQPAPAGNHSPHLPTQQTPSAPSEPSRKPGQNFKCLWQSCKRWFETPSQVFYHAATQHGGKDVYGGHCLWEGCEPFPRQRLSFITHLQDNLGRGNSRLGGYSSLRFRPIRHLSSPVEDLEMCKLVGVSDKVLVVQSMVNKEKFVVKSLVKSSWESRDQPTIIPQGVPYMVKLLRYYVSEDAVYLHLEHVKGGRLFSKLHKLKHEKAKEHPECITSGQHGIKMKPSHTSPSVTTDYKHSSRNSAVTPRKLSDESPDTDFPSSWDETQQRLESCGTHSYIEETGCLQNTRSAASFYTKLDQLTLLSGLTRTQLTTHIHPPAPSLCLHSSETQEKPALPLPCTRVSQALDVMSEFHKKNVGMGLIECSSDFEAAWKAADPSHSCEKRNPYAVMDNNLSKIVEATTNQTPLNKTGSPAGQNEVLGSSPAILHLPLHCQTQIHGRASWDTNGSHKGPFLNCTSAEINTDSKQDCSSPTVEEKNGMIVIRSTDRAVFSDHTDTNTTSERSWTSSASLHPWSATTQGTLSGVSLGHTGVIYKSETSSNRRKESIEVACEVLSPGDKKSTLKERSYAGWFSSGSLQDTSHGSRKDSVGSLKPEGSDRNADGQIIEVDGWCHLPQFPTKTPRPGDNSTQTCWGLPEAEVRVWGAQILLALESLHQQGILCRDLNPRNILLTSNGKVCLTFFSQWSEVQSEISSKAMEKMYCAPEIGGVSKITEACDWWSLGALLFELLTGMPLWQLHPAGIHSHTQLVIPDHLSAAAASLLTELLQFDAGYRLGSGGGGVSDIRCHPFFSSVSWKALSC</sequence>
<evidence type="ECO:0000256" key="1">
    <source>
        <dbReference type="SAM" id="MobiDB-lite"/>
    </source>
</evidence>
<dbReference type="EMBL" id="HAEG01011598">
    <property type="protein sequence ID" value="SBR90174.1"/>
    <property type="molecule type" value="Transcribed_RNA"/>
</dbReference>
<feature type="region of interest" description="Disordered" evidence="1">
    <location>
        <begin position="30"/>
        <end position="128"/>
    </location>
</feature>
<dbReference type="GO" id="GO:0005524">
    <property type="term" value="F:ATP binding"/>
    <property type="evidence" value="ECO:0007669"/>
    <property type="project" value="InterPro"/>
</dbReference>
<feature type="region of interest" description="Disordered" evidence="1">
    <location>
        <begin position="916"/>
        <end position="971"/>
    </location>
</feature>
<dbReference type="InterPro" id="IPR000719">
    <property type="entry name" value="Prot_kinase_dom"/>
</dbReference>
<feature type="compositionally biased region" description="Low complexity" evidence="1">
    <location>
        <begin position="55"/>
        <end position="73"/>
    </location>
</feature>